<feature type="domain" description="ATP-grasp" evidence="11">
    <location>
        <begin position="104"/>
        <end position="286"/>
    </location>
</feature>
<name>A0A167IXA6_9FLAO</name>
<dbReference type="GO" id="GO:0005737">
    <property type="term" value="C:cytoplasm"/>
    <property type="evidence" value="ECO:0007669"/>
    <property type="project" value="TreeGrafter"/>
</dbReference>
<dbReference type="STRING" id="1763537.ULVI_05030"/>
<reference evidence="12 13" key="1">
    <citation type="submission" date="2016-02" db="EMBL/GenBank/DDBJ databases">
        <title>Ulvibacter sp. LPB0005, isolated from Thais luteostoma.</title>
        <authorList>
            <person name="Shin S.-K."/>
            <person name="Yi H."/>
        </authorList>
    </citation>
    <scope>NUCLEOTIDE SEQUENCE [LARGE SCALE GENOMIC DNA]</scope>
    <source>
        <strain evidence="12 13">LPB0005</strain>
    </source>
</reference>
<dbReference type="Gene3D" id="3.30.470.20">
    <property type="entry name" value="ATP-grasp fold, B domain"/>
    <property type="match status" value="1"/>
</dbReference>
<dbReference type="InterPro" id="IPR011761">
    <property type="entry name" value="ATP-grasp"/>
</dbReference>
<keyword evidence="6 10" id="KW-0067">ATP-binding</keyword>
<keyword evidence="3 12" id="KW-0436">Ligase</keyword>
<evidence type="ECO:0000256" key="8">
    <source>
        <dbReference type="ARBA" id="ARBA00022917"/>
    </source>
</evidence>
<dbReference type="Gene3D" id="3.40.50.20">
    <property type="match status" value="1"/>
</dbReference>
<evidence type="ECO:0000313" key="12">
    <source>
        <dbReference type="EMBL" id="OAB80105.1"/>
    </source>
</evidence>
<comment type="caution">
    <text evidence="12">The sequence shown here is derived from an EMBL/GenBank/DDBJ whole genome shotgun (WGS) entry which is preliminary data.</text>
</comment>
<keyword evidence="7" id="KW-0460">Magnesium</keyword>
<protein>
    <submittedName>
        <fullName evidence="12">Alpha-L-glutamate ligase</fullName>
    </submittedName>
</protein>
<evidence type="ECO:0000256" key="7">
    <source>
        <dbReference type="ARBA" id="ARBA00022842"/>
    </source>
</evidence>
<evidence type="ECO:0000256" key="2">
    <source>
        <dbReference type="ARBA" id="ARBA00001946"/>
    </source>
</evidence>
<gene>
    <name evidence="12" type="ORF">ULVI_05030</name>
</gene>
<dbReference type="PROSITE" id="PS50975">
    <property type="entry name" value="ATP_GRASP"/>
    <property type="match status" value="1"/>
</dbReference>
<dbReference type="AlphaFoldDB" id="A0A167IXA6"/>
<dbReference type="GO" id="GO:0009432">
    <property type="term" value="P:SOS response"/>
    <property type="evidence" value="ECO:0007669"/>
    <property type="project" value="TreeGrafter"/>
</dbReference>
<dbReference type="OrthoDB" id="3865600at2"/>
<keyword evidence="5 10" id="KW-0547">Nucleotide-binding</keyword>
<dbReference type="Proteomes" id="UP000077013">
    <property type="component" value="Unassembled WGS sequence"/>
</dbReference>
<evidence type="ECO:0000256" key="6">
    <source>
        <dbReference type="ARBA" id="ARBA00022840"/>
    </source>
</evidence>
<evidence type="ECO:0000256" key="10">
    <source>
        <dbReference type="PROSITE-ProRule" id="PRU00409"/>
    </source>
</evidence>
<dbReference type="RefSeq" id="WP_068590365.1">
    <property type="nucleotide sequence ID" value="NZ_LRXL01000026.1"/>
</dbReference>
<dbReference type="EMBL" id="LRXL01000026">
    <property type="protein sequence ID" value="OAB80105.1"/>
    <property type="molecule type" value="Genomic_DNA"/>
</dbReference>
<dbReference type="PANTHER" id="PTHR21621:SF7">
    <property type="entry name" value="RIBOSOMAL PROTEIN BS6--L-GLUTAMATE LIGASE"/>
    <property type="match status" value="1"/>
</dbReference>
<dbReference type="GO" id="GO:0006412">
    <property type="term" value="P:translation"/>
    <property type="evidence" value="ECO:0007669"/>
    <property type="project" value="UniProtKB-KW"/>
</dbReference>
<dbReference type="NCBIfam" id="TIGR00768">
    <property type="entry name" value="rimK_fam"/>
    <property type="match status" value="1"/>
</dbReference>
<keyword evidence="9" id="KW-0464">Manganese</keyword>
<dbReference type="InterPro" id="IPR004666">
    <property type="entry name" value="Rp_bS6_RimK/Lys_biosynth_LsyX"/>
</dbReference>
<comment type="cofactor">
    <cofactor evidence="1">
        <name>Mn(2+)</name>
        <dbReference type="ChEBI" id="CHEBI:29035"/>
    </cofactor>
</comment>
<evidence type="ECO:0000259" key="11">
    <source>
        <dbReference type="PROSITE" id="PS50975"/>
    </source>
</evidence>
<evidence type="ECO:0000256" key="9">
    <source>
        <dbReference type="ARBA" id="ARBA00023211"/>
    </source>
</evidence>
<accession>A0A167IXA6</accession>
<comment type="cofactor">
    <cofactor evidence="2">
        <name>Mg(2+)</name>
        <dbReference type="ChEBI" id="CHEBI:18420"/>
    </cofactor>
</comment>
<keyword evidence="4" id="KW-0479">Metal-binding</keyword>
<dbReference type="InterPro" id="IPR013815">
    <property type="entry name" value="ATP_grasp_subdomain_1"/>
</dbReference>
<keyword evidence="13" id="KW-1185">Reference proteome</keyword>
<dbReference type="InterPro" id="IPR041107">
    <property type="entry name" value="Rimk_N"/>
</dbReference>
<dbReference type="GO" id="GO:0018169">
    <property type="term" value="F:ribosomal S6-glutamic acid ligase activity"/>
    <property type="evidence" value="ECO:0007669"/>
    <property type="project" value="TreeGrafter"/>
</dbReference>
<evidence type="ECO:0000256" key="1">
    <source>
        <dbReference type="ARBA" id="ARBA00001936"/>
    </source>
</evidence>
<dbReference type="GO" id="GO:0046872">
    <property type="term" value="F:metal ion binding"/>
    <property type="evidence" value="ECO:0007669"/>
    <property type="project" value="UniProtKB-KW"/>
</dbReference>
<dbReference type="SUPFAM" id="SSF56059">
    <property type="entry name" value="Glutathione synthetase ATP-binding domain-like"/>
    <property type="match status" value="1"/>
</dbReference>
<dbReference type="Pfam" id="PF08443">
    <property type="entry name" value="RimK"/>
    <property type="match status" value="1"/>
</dbReference>
<evidence type="ECO:0000313" key="13">
    <source>
        <dbReference type="Proteomes" id="UP000077013"/>
    </source>
</evidence>
<dbReference type="Gene3D" id="3.30.1490.20">
    <property type="entry name" value="ATP-grasp fold, A domain"/>
    <property type="match status" value="1"/>
</dbReference>
<sequence length="290" mass="31974">MNIAILSRGETLYSTQSLLKAGEALNHSIEVIDPTYCNVFIEDDKALLQYHDKLIDDLDAIIPRIGASNTYYGTSLVRHFEAMEVFSIVSSEGIRISRDKWASFQIMAKAGVPLPKTTLVSQYYAEDFLRDFGQGPVIIKLLEGTHGTGVILCESYKNALATLETLRSTRSRFLLQEYIEESKGADLRVIVVGGSIVASMRRQAKEGDFRSNLHRGGSSEAIKLSEAEKNAALRAAKSLNLGVCGVDILQSKRGPLVLEVNSTPGLEGVENTTGIDVSKHIIEYLERHKR</sequence>
<evidence type="ECO:0000256" key="5">
    <source>
        <dbReference type="ARBA" id="ARBA00022741"/>
    </source>
</evidence>
<dbReference type="InterPro" id="IPR013651">
    <property type="entry name" value="ATP-grasp_RimK-type"/>
</dbReference>
<dbReference type="GO" id="GO:0005524">
    <property type="term" value="F:ATP binding"/>
    <property type="evidence" value="ECO:0007669"/>
    <property type="project" value="UniProtKB-UniRule"/>
</dbReference>
<proteinExistence type="predicted"/>
<organism evidence="12 13">
    <name type="scientific">Cochleicola gelatinilyticus</name>
    <dbReference type="NCBI Taxonomy" id="1763537"/>
    <lineage>
        <taxon>Bacteria</taxon>
        <taxon>Pseudomonadati</taxon>
        <taxon>Bacteroidota</taxon>
        <taxon>Flavobacteriia</taxon>
        <taxon>Flavobacteriales</taxon>
        <taxon>Flavobacteriaceae</taxon>
        <taxon>Cochleicola</taxon>
    </lineage>
</organism>
<evidence type="ECO:0000256" key="4">
    <source>
        <dbReference type="ARBA" id="ARBA00022723"/>
    </source>
</evidence>
<dbReference type="Pfam" id="PF18030">
    <property type="entry name" value="Rimk_N"/>
    <property type="match status" value="1"/>
</dbReference>
<keyword evidence="8" id="KW-0648">Protein biosynthesis</keyword>
<evidence type="ECO:0000256" key="3">
    <source>
        <dbReference type="ARBA" id="ARBA00022598"/>
    </source>
</evidence>
<dbReference type="PANTHER" id="PTHR21621">
    <property type="entry name" value="RIBOSOMAL PROTEIN S6 MODIFICATION PROTEIN"/>
    <property type="match status" value="1"/>
</dbReference>